<organism evidence="1 2">
    <name type="scientific">Larimichthys crocea</name>
    <name type="common">Large yellow croaker</name>
    <name type="synonym">Pseudosciaena crocea</name>
    <dbReference type="NCBI Taxonomy" id="215358"/>
    <lineage>
        <taxon>Eukaryota</taxon>
        <taxon>Metazoa</taxon>
        <taxon>Chordata</taxon>
        <taxon>Craniata</taxon>
        <taxon>Vertebrata</taxon>
        <taxon>Euteleostomi</taxon>
        <taxon>Actinopterygii</taxon>
        <taxon>Neopterygii</taxon>
        <taxon>Teleostei</taxon>
        <taxon>Neoteleostei</taxon>
        <taxon>Acanthomorphata</taxon>
        <taxon>Eupercaria</taxon>
        <taxon>Sciaenidae</taxon>
        <taxon>Larimichthys</taxon>
    </lineage>
</organism>
<dbReference type="EMBL" id="CM011697">
    <property type="protein sequence ID" value="TMS02010.1"/>
    <property type="molecule type" value="Genomic_DNA"/>
</dbReference>
<accession>A0ACD3Q4E4</accession>
<dbReference type="Proteomes" id="UP000793456">
    <property type="component" value="Chromosome XXIV"/>
</dbReference>
<reference evidence="1" key="1">
    <citation type="submission" date="2018-11" db="EMBL/GenBank/DDBJ databases">
        <title>The sequence and de novo assembly of Larimichthys crocea genome using PacBio and Hi-C technologies.</title>
        <authorList>
            <person name="Xu P."/>
            <person name="Chen B."/>
            <person name="Zhou Z."/>
            <person name="Ke Q."/>
            <person name="Wu Y."/>
            <person name="Bai H."/>
            <person name="Pu F."/>
        </authorList>
    </citation>
    <scope>NUCLEOTIDE SEQUENCE</scope>
    <source>
        <tissue evidence="1">Muscle</tissue>
    </source>
</reference>
<sequence>VEPISGPPSYSQYTPKVCSAVAGGGTCHGGLLKETDYTAHDHQISKAIYENNSWVGMQQRNKKGTRRGDTQRPRAARLEAAIKRNNKQNIREERAYHGQHRASLAVTRLKFHGSFERKRQRRTGLQSCGCSPLSRLVGNFSADSELQTCGYKGYRGP</sequence>
<protein>
    <submittedName>
        <fullName evidence="1">Uncharacterized protein</fullName>
    </submittedName>
</protein>
<gene>
    <name evidence="1" type="ORF">E3U43_007550</name>
</gene>
<evidence type="ECO:0000313" key="2">
    <source>
        <dbReference type="Proteomes" id="UP000793456"/>
    </source>
</evidence>
<feature type="non-terminal residue" evidence="1">
    <location>
        <position position="1"/>
    </location>
</feature>
<proteinExistence type="predicted"/>
<name>A0ACD3Q4E4_LARCR</name>
<evidence type="ECO:0000313" key="1">
    <source>
        <dbReference type="EMBL" id="TMS02010.1"/>
    </source>
</evidence>
<keyword evidence="2" id="KW-1185">Reference proteome</keyword>
<comment type="caution">
    <text evidence="1">The sequence shown here is derived from an EMBL/GenBank/DDBJ whole genome shotgun (WGS) entry which is preliminary data.</text>
</comment>